<evidence type="ECO:0000313" key="2">
    <source>
        <dbReference type="Proteomes" id="UP000499080"/>
    </source>
</evidence>
<dbReference type="Proteomes" id="UP000499080">
    <property type="component" value="Unassembled WGS sequence"/>
</dbReference>
<sequence>MHSSPPICKGFLVILNKGEVFTYPLRTGFETVFYDRDGCWRFSSKWNAKIGQFNLKVPYVGDLFPSTGAKIRLLSQVLQNRFDQPKLSLRHWSLTYGLGYRSILVPRLGWERFAFRPRDVNGFFSTERRGLILVPRSFRTLGSVPSVKR</sequence>
<keyword evidence="2" id="KW-1185">Reference proteome</keyword>
<gene>
    <name evidence="1" type="ORF">AVEN_247998_1</name>
</gene>
<comment type="caution">
    <text evidence="1">The sequence shown here is derived from an EMBL/GenBank/DDBJ whole genome shotgun (WGS) entry which is preliminary data.</text>
</comment>
<organism evidence="1 2">
    <name type="scientific">Araneus ventricosus</name>
    <name type="common">Orbweaver spider</name>
    <name type="synonym">Epeira ventricosa</name>
    <dbReference type="NCBI Taxonomy" id="182803"/>
    <lineage>
        <taxon>Eukaryota</taxon>
        <taxon>Metazoa</taxon>
        <taxon>Ecdysozoa</taxon>
        <taxon>Arthropoda</taxon>
        <taxon>Chelicerata</taxon>
        <taxon>Arachnida</taxon>
        <taxon>Araneae</taxon>
        <taxon>Araneomorphae</taxon>
        <taxon>Entelegynae</taxon>
        <taxon>Araneoidea</taxon>
        <taxon>Araneidae</taxon>
        <taxon>Araneus</taxon>
    </lineage>
</organism>
<reference evidence="1 2" key="1">
    <citation type="journal article" date="2019" name="Sci. Rep.">
        <title>Orb-weaving spider Araneus ventricosus genome elucidates the spidroin gene catalogue.</title>
        <authorList>
            <person name="Kono N."/>
            <person name="Nakamura H."/>
            <person name="Ohtoshi R."/>
            <person name="Moran D.A.P."/>
            <person name="Shinohara A."/>
            <person name="Yoshida Y."/>
            <person name="Fujiwara M."/>
            <person name="Mori M."/>
            <person name="Tomita M."/>
            <person name="Arakawa K."/>
        </authorList>
    </citation>
    <scope>NUCLEOTIDE SEQUENCE [LARGE SCALE GENOMIC DNA]</scope>
</reference>
<evidence type="ECO:0000313" key="1">
    <source>
        <dbReference type="EMBL" id="GBN19215.1"/>
    </source>
</evidence>
<dbReference type="EMBL" id="BGPR01006466">
    <property type="protein sequence ID" value="GBN19215.1"/>
    <property type="molecule type" value="Genomic_DNA"/>
</dbReference>
<accession>A0A4Y2LWL8</accession>
<name>A0A4Y2LWL8_ARAVE</name>
<dbReference type="AlphaFoldDB" id="A0A4Y2LWL8"/>
<proteinExistence type="predicted"/>
<protein>
    <submittedName>
        <fullName evidence="1">Uncharacterized protein</fullName>
    </submittedName>
</protein>